<evidence type="ECO:0000256" key="5">
    <source>
        <dbReference type="ARBA" id="ARBA00022777"/>
    </source>
</evidence>
<organism evidence="11 12">
    <name type="scientific">Nesidiocoris tenuis</name>
    <dbReference type="NCBI Taxonomy" id="355587"/>
    <lineage>
        <taxon>Eukaryota</taxon>
        <taxon>Metazoa</taxon>
        <taxon>Ecdysozoa</taxon>
        <taxon>Arthropoda</taxon>
        <taxon>Hexapoda</taxon>
        <taxon>Insecta</taxon>
        <taxon>Pterygota</taxon>
        <taxon>Neoptera</taxon>
        <taxon>Paraneoptera</taxon>
        <taxon>Hemiptera</taxon>
        <taxon>Heteroptera</taxon>
        <taxon>Panheteroptera</taxon>
        <taxon>Cimicomorpha</taxon>
        <taxon>Miridae</taxon>
        <taxon>Dicyphina</taxon>
        <taxon>Nesidiocoris</taxon>
    </lineage>
</organism>
<evidence type="ECO:0000256" key="2">
    <source>
        <dbReference type="ARBA" id="ARBA00022527"/>
    </source>
</evidence>
<keyword evidence="5" id="KW-0418">Kinase</keyword>
<evidence type="ECO:0000256" key="1">
    <source>
        <dbReference type="ARBA" id="ARBA00012513"/>
    </source>
</evidence>
<dbReference type="EC" id="2.7.11.1" evidence="1"/>
<dbReference type="Pfam" id="PF00069">
    <property type="entry name" value="Pkinase"/>
    <property type="match status" value="1"/>
</dbReference>
<comment type="catalytic activity">
    <reaction evidence="8">
        <text>L-seryl-[protein] + ATP = O-phospho-L-seryl-[protein] + ADP + H(+)</text>
        <dbReference type="Rhea" id="RHEA:17989"/>
        <dbReference type="Rhea" id="RHEA-COMP:9863"/>
        <dbReference type="Rhea" id="RHEA-COMP:11604"/>
        <dbReference type="ChEBI" id="CHEBI:15378"/>
        <dbReference type="ChEBI" id="CHEBI:29999"/>
        <dbReference type="ChEBI" id="CHEBI:30616"/>
        <dbReference type="ChEBI" id="CHEBI:83421"/>
        <dbReference type="ChEBI" id="CHEBI:456216"/>
        <dbReference type="EC" id="2.7.11.1"/>
    </reaction>
</comment>
<dbReference type="EMBL" id="AP028913">
    <property type="protein sequence ID" value="BES94805.1"/>
    <property type="molecule type" value="Genomic_DNA"/>
</dbReference>
<dbReference type="PIRSF" id="PIRSF000654">
    <property type="entry name" value="Integrin-linked_kinase"/>
    <property type="match status" value="1"/>
</dbReference>
<reference evidence="11 12" key="1">
    <citation type="submission" date="2023-09" db="EMBL/GenBank/DDBJ databases">
        <title>Nesidiocoris tenuis whole genome shotgun sequence.</title>
        <authorList>
            <person name="Shibata T."/>
            <person name="Shimoda M."/>
            <person name="Kobayashi T."/>
            <person name="Uehara T."/>
        </authorList>
    </citation>
    <scope>NUCLEOTIDE SEQUENCE [LARGE SCALE GENOMIC DNA]</scope>
    <source>
        <strain evidence="11 12">Japan</strain>
    </source>
</reference>
<comment type="catalytic activity">
    <reaction evidence="7">
        <text>L-threonyl-[protein] + ATP = O-phospho-L-threonyl-[protein] + ADP + H(+)</text>
        <dbReference type="Rhea" id="RHEA:46608"/>
        <dbReference type="Rhea" id="RHEA-COMP:11060"/>
        <dbReference type="Rhea" id="RHEA-COMP:11605"/>
        <dbReference type="ChEBI" id="CHEBI:15378"/>
        <dbReference type="ChEBI" id="CHEBI:30013"/>
        <dbReference type="ChEBI" id="CHEBI:30616"/>
        <dbReference type="ChEBI" id="CHEBI:61977"/>
        <dbReference type="ChEBI" id="CHEBI:456216"/>
        <dbReference type="EC" id="2.7.11.1"/>
    </reaction>
</comment>
<keyword evidence="3" id="KW-0808">Transferase</keyword>
<dbReference type="InterPro" id="IPR000719">
    <property type="entry name" value="Prot_kinase_dom"/>
</dbReference>
<evidence type="ECO:0000259" key="10">
    <source>
        <dbReference type="PROSITE" id="PS50011"/>
    </source>
</evidence>
<dbReference type="SUPFAM" id="SSF56112">
    <property type="entry name" value="Protein kinase-like (PK-like)"/>
    <property type="match status" value="1"/>
</dbReference>
<dbReference type="InterPro" id="IPR011009">
    <property type="entry name" value="Kinase-like_dom_sf"/>
</dbReference>
<dbReference type="InterPro" id="IPR008266">
    <property type="entry name" value="Tyr_kinase_AS"/>
</dbReference>
<evidence type="ECO:0000256" key="6">
    <source>
        <dbReference type="ARBA" id="ARBA00022840"/>
    </source>
</evidence>
<evidence type="ECO:0000256" key="7">
    <source>
        <dbReference type="ARBA" id="ARBA00047899"/>
    </source>
</evidence>
<dbReference type="PROSITE" id="PS50011">
    <property type="entry name" value="PROTEIN_KINASE_DOM"/>
    <property type="match status" value="1"/>
</dbReference>
<dbReference type="Gene3D" id="1.10.510.10">
    <property type="entry name" value="Transferase(Phosphotransferase) domain 1"/>
    <property type="match status" value="1"/>
</dbReference>
<evidence type="ECO:0000256" key="4">
    <source>
        <dbReference type="ARBA" id="ARBA00022741"/>
    </source>
</evidence>
<keyword evidence="6 9" id="KW-0067">ATP-binding</keyword>
<evidence type="ECO:0000256" key="9">
    <source>
        <dbReference type="PROSITE-ProRule" id="PRU10141"/>
    </source>
</evidence>
<evidence type="ECO:0000313" key="12">
    <source>
        <dbReference type="Proteomes" id="UP001307889"/>
    </source>
</evidence>
<keyword evidence="2" id="KW-0723">Serine/threonine-protein kinase</keyword>
<dbReference type="PANTHER" id="PTHR44899:SF3">
    <property type="entry name" value="SERINE_THREONINE-PROTEIN KINASE NEK1"/>
    <property type="match status" value="1"/>
</dbReference>
<dbReference type="PANTHER" id="PTHR44899">
    <property type="entry name" value="CAMK FAMILY PROTEIN KINASE"/>
    <property type="match status" value="1"/>
</dbReference>
<dbReference type="Gene3D" id="3.30.200.20">
    <property type="entry name" value="Phosphorylase Kinase, domain 1"/>
    <property type="match status" value="1"/>
</dbReference>
<evidence type="ECO:0000256" key="8">
    <source>
        <dbReference type="ARBA" id="ARBA00048679"/>
    </source>
</evidence>
<keyword evidence="12" id="KW-1185">Reference proteome</keyword>
<keyword evidence="4 9" id="KW-0547">Nucleotide-binding</keyword>
<protein>
    <recommendedName>
        <fullName evidence="1">non-specific serine/threonine protein kinase</fullName>
        <ecNumber evidence="1">2.7.11.1</ecNumber>
    </recommendedName>
</protein>
<gene>
    <name evidence="11" type="ORF">NTJ_07615</name>
</gene>
<accession>A0ABN7ARH0</accession>
<proteinExistence type="predicted"/>
<dbReference type="PROSITE" id="PS00109">
    <property type="entry name" value="PROTEIN_KINASE_TYR"/>
    <property type="match status" value="1"/>
</dbReference>
<feature type="domain" description="Protein kinase" evidence="10">
    <location>
        <begin position="4"/>
        <end position="255"/>
    </location>
</feature>
<evidence type="ECO:0000313" key="11">
    <source>
        <dbReference type="EMBL" id="BES94805.1"/>
    </source>
</evidence>
<evidence type="ECO:0000256" key="3">
    <source>
        <dbReference type="ARBA" id="ARBA00022679"/>
    </source>
</evidence>
<dbReference type="InterPro" id="IPR051131">
    <property type="entry name" value="NEK_Ser/Thr_kinase_NIMA"/>
</dbReference>
<dbReference type="Proteomes" id="UP001307889">
    <property type="component" value="Chromosome 5"/>
</dbReference>
<dbReference type="InterPro" id="IPR017441">
    <property type="entry name" value="Protein_kinase_ATP_BS"/>
</dbReference>
<dbReference type="PROSITE" id="PS00107">
    <property type="entry name" value="PROTEIN_KINASE_ATP"/>
    <property type="match status" value="1"/>
</dbReference>
<feature type="binding site" evidence="9">
    <location>
        <position position="32"/>
    </location>
    <ligand>
        <name>ATP</name>
        <dbReference type="ChEBI" id="CHEBI:30616"/>
    </ligand>
</feature>
<name>A0ABN7ARH0_9HEMI</name>
<sequence length="268" mass="29554">MDEYKKMRLIGQGSFGSVYEALDKFGRKAVLKEVVIAHLDDEKAHQARKEADLLKSLCHPNIIRYFNHWEAEGVLTIAMEYGRGGNLECFISKQKTHLEEIRALKIFVQILVAVEYLHRNGILHRDLSANNVLICDGDVIKVCDFGQSKRLLSVQSGSIAGNPSHLAPELCTGGKCSEESDMWALGCLLHHLLSLRRPFGSAGSIAQLLVSILTGPPPPLPRSFSKPLEGLIFSLLSSEPSARPKSSALLSHPLLALHVHRIHLGFSL</sequence>